<dbReference type="Pfam" id="PF03352">
    <property type="entry name" value="Adenine_glyco"/>
    <property type="match status" value="1"/>
</dbReference>
<dbReference type="InterPro" id="IPR052891">
    <property type="entry name" value="DNA-3mA_glycosylase"/>
</dbReference>
<dbReference type="Proteomes" id="UP000003455">
    <property type="component" value="Chromosome"/>
</dbReference>
<comment type="caution">
    <text evidence="2">The sequence shown here is derived from an EMBL/GenBank/DDBJ whole genome shotgun (WGS) entry which is preliminary data.</text>
</comment>
<dbReference type="InterPro" id="IPR005019">
    <property type="entry name" value="Adenine_glyco"/>
</dbReference>
<feature type="binding site" evidence="1">
    <location>
        <position position="188"/>
    </location>
    <ligand>
        <name>Zn(2+)</name>
        <dbReference type="ChEBI" id="CHEBI:29105"/>
    </ligand>
</feature>
<gene>
    <name evidence="2" type="primary">tag</name>
    <name evidence="2" type="ORF">HMPREF0769_12023</name>
</gene>
<dbReference type="Gene3D" id="1.10.340.30">
    <property type="entry name" value="Hypothetical protein, domain 2"/>
    <property type="match status" value="1"/>
</dbReference>
<dbReference type="InterPro" id="IPR011257">
    <property type="entry name" value="DNA_glycosylase"/>
</dbReference>
<organism evidence="2">
    <name type="scientific">Staphylococcus aureus subsp. aureus MN8</name>
    <dbReference type="NCBI Taxonomy" id="548470"/>
    <lineage>
        <taxon>Bacteria</taxon>
        <taxon>Bacillati</taxon>
        <taxon>Bacillota</taxon>
        <taxon>Bacilli</taxon>
        <taxon>Bacillales</taxon>
        <taxon>Staphylococcaceae</taxon>
        <taxon>Staphylococcus</taxon>
    </lineage>
</organism>
<evidence type="ECO:0000256" key="1">
    <source>
        <dbReference type="PIRSR" id="PIRSR605019-1"/>
    </source>
</evidence>
<feature type="binding site" evidence="1">
    <location>
        <position position="17"/>
    </location>
    <ligand>
        <name>Zn(2+)</name>
        <dbReference type="ChEBI" id="CHEBI:29105"/>
    </ligand>
</feature>
<dbReference type="EC" id="3.2.2.20" evidence="2"/>
<dbReference type="SUPFAM" id="SSF48150">
    <property type="entry name" value="DNA-glycosylase"/>
    <property type="match status" value="1"/>
</dbReference>
<dbReference type="PANTHER" id="PTHR30037">
    <property type="entry name" value="DNA-3-METHYLADENINE GLYCOSYLASE 1"/>
    <property type="match status" value="1"/>
</dbReference>
<protein>
    <submittedName>
        <fullName evidence="2">DNA-3-methyladenine glycosylase I</fullName>
        <ecNumber evidence="2">3.2.2.20</ecNumber>
    </submittedName>
</protein>
<keyword evidence="1" id="KW-0479">Metal-binding</keyword>
<name>A0A0E1X4Q9_STAAU</name>
<dbReference type="GO" id="GO:0008725">
    <property type="term" value="F:DNA-3-methyladenine glycosylase activity"/>
    <property type="evidence" value="ECO:0007669"/>
    <property type="project" value="UniProtKB-EC"/>
</dbReference>
<feature type="binding site" evidence="1">
    <location>
        <position position="30"/>
    </location>
    <ligand>
        <name>Zn(2+)</name>
        <dbReference type="ChEBI" id="CHEBI:29105"/>
    </ligand>
</feature>
<dbReference type="GO" id="GO:0046872">
    <property type="term" value="F:metal ion binding"/>
    <property type="evidence" value="ECO:0007669"/>
    <property type="project" value="UniProtKB-KW"/>
</dbReference>
<dbReference type="PANTHER" id="PTHR30037:SF4">
    <property type="entry name" value="DNA-3-METHYLADENINE GLYCOSYLASE I"/>
    <property type="match status" value="1"/>
</dbReference>
<dbReference type="EMBL" id="ACJA02000004">
    <property type="protein sequence ID" value="EFH94402.1"/>
    <property type="molecule type" value="Genomic_DNA"/>
</dbReference>
<feature type="binding site" evidence="1">
    <location>
        <position position="192"/>
    </location>
    <ligand>
        <name>Zn(2+)</name>
        <dbReference type="ChEBI" id="CHEBI:29105"/>
    </ligand>
</feature>
<dbReference type="HOGENOM" id="CLU_083758_1_0_9"/>
<sequence length="199" mass="22812">MIDKISQCIGGNKMNECAFGTKDPVYLDYHDHVWGQPLYDSKALFKLLALESQHAGLSWLTILKKKEAYEEAFYDFEPEKVAQMTAHDIDRLMTFPNIVHHRKKLEAIVNQAQGYLKIEQAFGSFSKFLWSYVNGNPKDLQYEHASDRITVDDTATQLSKDLKQYGFKFLGPVTVFSFLEAAGLYDAHLKDCPSKPRHN</sequence>
<dbReference type="GO" id="GO:0006284">
    <property type="term" value="P:base-excision repair"/>
    <property type="evidence" value="ECO:0007669"/>
    <property type="project" value="InterPro"/>
</dbReference>
<keyword evidence="1" id="KW-0862">Zinc</keyword>
<accession>A0A0E1X4Q9</accession>
<reference evidence="2" key="1">
    <citation type="submission" date="2010-05" db="EMBL/GenBank/DDBJ databases">
        <authorList>
            <person name="Muzny D."/>
            <person name="Qin X."/>
            <person name="Buhay C."/>
            <person name="Dugan-Rocha S."/>
            <person name="Ding Y."/>
            <person name="Chen G."/>
            <person name="Hawes A."/>
            <person name="Holder M."/>
            <person name="Jhangiani S."/>
            <person name="Johnson A."/>
            <person name="Khan Z."/>
            <person name="Li Z."/>
            <person name="Liu W."/>
            <person name="Liu X."/>
            <person name="Perez L."/>
            <person name="Shen H."/>
            <person name="Wang Q."/>
            <person name="Watt J."/>
            <person name="Xi L."/>
            <person name="Xin Y."/>
            <person name="Zhou J."/>
            <person name="Deng J."/>
            <person name="Jiang H."/>
            <person name="Liu Y."/>
            <person name="Qu J."/>
            <person name="Song X.-Z."/>
            <person name="Zhang L."/>
            <person name="Villasana D."/>
            <person name="Johnson A."/>
            <person name="Liu J."/>
            <person name="Liyanage D."/>
            <person name="Lorensuhewa L."/>
            <person name="Robinson T."/>
            <person name="Song A."/>
            <person name="Song B.-B."/>
            <person name="Dinh H."/>
            <person name="Thornton R."/>
            <person name="Coyle M."/>
            <person name="Francisco L."/>
            <person name="Jackson L."/>
            <person name="Javaid M."/>
            <person name="Korchina V."/>
            <person name="Kovar C."/>
            <person name="Mata R."/>
            <person name="Mathew T."/>
            <person name="Ngo R."/>
            <person name="Nguyen L."/>
            <person name="Nguyen N."/>
            <person name="Okwuonu G."/>
            <person name="Ongeri F."/>
            <person name="Pham C."/>
            <person name="Simmons D."/>
            <person name="Wilczek-Boney K."/>
            <person name="Hale W."/>
            <person name="Jakkamsetti A."/>
            <person name="Pham P."/>
            <person name="Ruth R."/>
            <person name="San Lucas F."/>
            <person name="Warren J."/>
            <person name="Zhang J."/>
            <person name="Zhao Z."/>
            <person name="Zhou C."/>
            <person name="Zhu D."/>
            <person name="Lee S."/>
            <person name="Bess C."/>
            <person name="Blankenburg K."/>
            <person name="Forbes L."/>
            <person name="Fu Q."/>
            <person name="Gubbala S."/>
            <person name="Hirani K."/>
            <person name="Jayaseelan J.C."/>
            <person name="Lara F."/>
            <person name="Munidasa M."/>
            <person name="Palculict T."/>
            <person name="Patil S."/>
            <person name="Pu L.-L."/>
            <person name="Saada N."/>
            <person name="Tang L."/>
            <person name="Weissenberger G."/>
            <person name="Zhu Y."/>
            <person name="Hemphill L."/>
            <person name="Shang Y."/>
            <person name="Youmans B."/>
            <person name="Ayvaz T."/>
            <person name="Ross M."/>
            <person name="Santibanez J."/>
            <person name="Aqrawi P."/>
            <person name="Gross S."/>
            <person name="Joshi V."/>
            <person name="Fowler G."/>
            <person name="Nazareth L."/>
            <person name="Reid J."/>
            <person name="Worley K."/>
            <person name="Petrosino J."/>
            <person name="Highlander S."/>
            <person name="Gibbs R."/>
        </authorList>
    </citation>
    <scope>NUCLEOTIDE SEQUENCE [LARGE SCALE GENOMIC DNA]</scope>
    <source>
        <strain evidence="2">MN8</strain>
    </source>
</reference>
<dbReference type="AlphaFoldDB" id="A0A0E1X4Q9"/>
<proteinExistence type="predicted"/>
<keyword evidence="2" id="KW-0326">Glycosidase</keyword>
<keyword evidence="2" id="KW-0378">Hydrolase</keyword>
<evidence type="ECO:0000313" key="2">
    <source>
        <dbReference type="EMBL" id="EFH94402.1"/>
    </source>
</evidence>